<comment type="caution">
    <text evidence="1">The sequence shown here is derived from an EMBL/GenBank/DDBJ whole genome shotgun (WGS) entry which is preliminary data.</text>
</comment>
<dbReference type="Proteomes" id="UP001362999">
    <property type="component" value="Unassembled WGS sequence"/>
</dbReference>
<accession>A0AAW0A921</accession>
<dbReference type="EMBL" id="JAWWNJ010000078">
    <property type="protein sequence ID" value="KAK7005424.1"/>
    <property type="molecule type" value="Genomic_DNA"/>
</dbReference>
<evidence type="ECO:0000313" key="1">
    <source>
        <dbReference type="EMBL" id="KAK7005424.1"/>
    </source>
</evidence>
<dbReference type="AlphaFoldDB" id="A0AAW0A921"/>
<evidence type="ECO:0000313" key="2">
    <source>
        <dbReference type="Proteomes" id="UP001362999"/>
    </source>
</evidence>
<organism evidence="1 2">
    <name type="scientific">Favolaschia claudopus</name>
    <dbReference type="NCBI Taxonomy" id="2862362"/>
    <lineage>
        <taxon>Eukaryota</taxon>
        <taxon>Fungi</taxon>
        <taxon>Dikarya</taxon>
        <taxon>Basidiomycota</taxon>
        <taxon>Agaricomycotina</taxon>
        <taxon>Agaricomycetes</taxon>
        <taxon>Agaricomycetidae</taxon>
        <taxon>Agaricales</taxon>
        <taxon>Marasmiineae</taxon>
        <taxon>Mycenaceae</taxon>
        <taxon>Favolaschia</taxon>
    </lineage>
</organism>
<proteinExistence type="predicted"/>
<sequence>MGFSVSTSDLDPAILYARSLRAPADAYTGEQQLLPFPLSILPSTIMHHHRPSSNPPTLRIIWTSQFRQLGGRVEQRPCGVDVVETGAIHQIPKPLCLGKFDGPSMVNLPPDIAKIWPFPIKKFPRSKISENGIPRLLIPTTTIANSTSSNGLKPDKTLEDVALDAFTRALEYPTSPSERRFERAVSRQFFSRPVSATCFNDN</sequence>
<keyword evidence="2" id="KW-1185">Reference proteome</keyword>
<protein>
    <submittedName>
        <fullName evidence="1">Uncharacterized protein</fullName>
    </submittedName>
</protein>
<name>A0AAW0A921_9AGAR</name>
<reference evidence="1 2" key="1">
    <citation type="journal article" date="2024" name="J Genomics">
        <title>Draft genome sequencing and assembly of Favolaschia claudopus CIRM-BRFM 2984 isolated from oak limbs.</title>
        <authorList>
            <person name="Navarro D."/>
            <person name="Drula E."/>
            <person name="Chaduli D."/>
            <person name="Cazenave R."/>
            <person name="Ahrendt S."/>
            <person name="Wang J."/>
            <person name="Lipzen A."/>
            <person name="Daum C."/>
            <person name="Barry K."/>
            <person name="Grigoriev I.V."/>
            <person name="Favel A."/>
            <person name="Rosso M.N."/>
            <person name="Martin F."/>
        </authorList>
    </citation>
    <scope>NUCLEOTIDE SEQUENCE [LARGE SCALE GENOMIC DNA]</scope>
    <source>
        <strain evidence="1 2">CIRM-BRFM 2984</strain>
    </source>
</reference>
<gene>
    <name evidence="1" type="ORF">R3P38DRAFT_3215055</name>
</gene>